<reference evidence="4" key="1">
    <citation type="journal article" date="2014" name="Front. Microbiol.">
        <title>High frequency of phylogenetically diverse reductive dehalogenase-homologous genes in deep subseafloor sedimentary metagenomes.</title>
        <authorList>
            <person name="Kawai M."/>
            <person name="Futagami T."/>
            <person name="Toyoda A."/>
            <person name="Takaki Y."/>
            <person name="Nishi S."/>
            <person name="Hori S."/>
            <person name="Arai W."/>
            <person name="Tsubouchi T."/>
            <person name="Morono Y."/>
            <person name="Uchiyama I."/>
            <person name="Ito T."/>
            <person name="Fujiyama A."/>
            <person name="Inagaki F."/>
            <person name="Takami H."/>
        </authorList>
    </citation>
    <scope>NUCLEOTIDE SEQUENCE</scope>
    <source>
        <strain evidence="4">Expedition CK06-06</strain>
    </source>
</reference>
<evidence type="ECO:0000256" key="1">
    <source>
        <dbReference type="ARBA" id="ARBA00006484"/>
    </source>
</evidence>
<dbReference type="SUPFAM" id="SSF51735">
    <property type="entry name" value="NAD(P)-binding Rossmann-fold domains"/>
    <property type="match status" value="1"/>
</dbReference>
<dbReference type="PANTHER" id="PTHR24322:SF736">
    <property type="entry name" value="RETINOL DEHYDROGENASE 10"/>
    <property type="match status" value="1"/>
</dbReference>
<dbReference type="PROSITE" id="PS00061">
    <property type="entry name" value="ADH_SHORT"/>
    <property type="match status" value="1"/>
</dbReference>
<dbReference type="InterPro" id="IPR036291">
    <property type="entry name" value="NAD(P)-bd_dom_sf"/>
</dbReference>
<dbReference type="AlphaFoldDB" id="X1Q1T3"/>
<dbReference type="PRINTS" id="PR00080">
    <property type="entry name" value="SDRFAMILY"/>
</dbReference>
<name>X1Q1T3_9ZZZZ</name>
<keyword evidence="2" id="KW-0560">Oxidoreductase</keyword>
<keyword evidence="3" id="KW-1133">Transmembrane helix</keyword>
<proteinExistence type="inferred from homology"/>
<dbReference type="Pfam" id="PF00106">
    <property type="entry name" value="adh_short"/>
    <property type="match status" value="1"/>
</dbReference>
<comment type="caution">
    <text evidence="4">The sequence shown here is derived from an EMBL/GenBank/DDBJ whole genome shotgun (WGS) entry which is preliminary data.</text>
</comment>
<dbReference type="EMBL" id="BARW01000307">
    <property type="protein sequence ID" value="GAI62477.1"/>
    <property type="molecule type" value="Genomic_DNA"/>
</dbReference>
<feature type="transmembrane region" description="Helical" evidence="3">
    <location>
        <begin position="258"/>
        <end position="278"/>
    </location>
</feature>
<evidence type="ECO:0000313" key="4">
    <source>
        <dbReference type="EMBL" id="GAI62477.1"/>
    </source>
</evidence>
<keyword evidence="3" id="KW-0812">Transmembrane</keyword>
<dbReference type="Gene3D" id="3.40.50.720">
    <property type="entry name" value="NAD(P)-binding Rossmann-like Domain"/>
    <property type="match status" value="1"/>
</dbReference>
<dbReference type="InterPro" id="IPR002347">
    <property type="entry name" value="SDR_fam"/>
</dbReference>
<protein>
    <submittedName>
        <fullName evidence="4">Uncharacterized protein</fullName>
    </submittedName>
</protein>
<sequence length="285" mass="32182">MLIMKKKWYKSKVFVITGASGDIGSEVCRFFAPLGMRIYLLDLPNSPLESLVGELKELGADYVEAINLDVTNREQIEVVLKKIGEKENYIDIIFNNAGIGSKCSITNKGRFEEYRKIMSVNVDGMWLVLQAALPYIGRPSPTKRYPDRREGQLIFSSSAAGKTGVPNMAAYAMSKSAIIALADSIRLEYKMNGHKIDVITSVSAPANTKFYSTPEMVNWVKGYQKKGFLFKFVEPQDVAKRVLKASRKGKKEIYVPRFWWLIGFLFVFSHSLIGNLLIKIEKTQK</sequence>
<evidence type="ECO:0000256" key="3">
    <source>
        <dbReference type="SAM" id="Phobius"/>
    </source>
</evidence>
<evidence type="ECO:0000256" key="2">
    <source>
        <dbReference type="ARBA" id="ARBA00023002"/>
    </source>
</evidence>
<keyword evidence="3" id="KW-0472">Membrane</keyword>
<dbReference type="PRINTS" id="PR00081">
    <property type="entry name" value="GDHRDH"/>
</dbReference>
<gene>
    <name evidence="4" type="ORF">S12H4_01511</name>
</gene>
<dbReference type="GO" id="GO:0016616">
    <property type="term" value="F:oxidoreductase activity, acting on the CH-OH group of donors, NAD or NADP as acceptor"/>
    <property type="evidence" value="ECO:0007669"/>
    <property type="project" value="TreeGrafter"/>
</dbReference>
<accession>X1Q1T3</accession>
<dbReference type="CDD" id="cd05233">
    <property type="entry name" value="SDR_c"/>
    <property type="match status" value="1"/>
</dbReference>
<dbReference type="InterPro" id="IPR020904">
    <property type="entry name" value="Sc_DH/Rdtase_CS"/>
</dbReference>
<dbReference type="PANTHER" id="PTHR24322">
    <property type="entry name" value="PKSB"/>
    <property type="match status" value="1"/>
</dbReference>
<organism evidence="4">
    <name type="scientific">marine sediment metagenome</name>
    <dbReference type="NCBI Taxonomy" id="412755"/>
    <lineage>
        <taxon>unclassified sequences</taxon>
        <taxon>metagenomes</taxon>
        <taxon>ecological metagenomes</taxon>
    </lineage>
</organism>
<comment type="similarity">
    <text evidence="1">Belongs to the short-chain dehydrogenases/reductases (SDR) family.</text>
</comment>